<organism evidence="1 2">
    <name type="scientific">Nocardia gamkensis</name>
    <dbReference type="NCBI Taxonomy" id="352869"/>
    <lineage>
        <taxon>Bacteria</taxon>
        <taxon>Bacillati</taxon>
        <taxon>Actinomycetota</taxon>
        <taxon>Actinomycetes</taxon>
        <taxon>Mycobacteriales</taxon>
        <taxon>Nocardiaceae</taxon>
        <taxon>Nocardia</taxon>
    </lineage>
</organism>
<dbReference type="EMBL" id="JAAXOS010000004">
    <property type="protein sequence ID" value="NKY26480.1"/>
    <property type="molecule type" value="Genomic_DNA"/>
</dbReference>
<proteinExistence type="predicted"/>
<comment type="caution">
    <text evidence="1">The sequence shown here is derived from an EMBL/GenBank/DDBJ whole genome shotgun (WGS) entry which is preliminary data.</text>
</comment>
<protein>
    <submittedName>
        <fullName evidence="1">DUF4254 domain-containing protein</fullName>
    </submittedName>
</protein>
<accession>A0A7X6L2B4</accession>
<reference evidence="1 2" key="1">
    <citation type="submission" date="2020-04" db="EMBL/GenBank/DDBJ databases">
        <title>MicrobeNet Type strains.</title>
        <authorList>
            <person name="Nicholson A.C."/>
        </authorList>
    </citation>
    <scope>NUCLEOTIDE SEQUENCE [LARGE SCALE GENOMIC DNA]</scope>
    <source>
        <strain evidence="1 2">DSM 44956</strain>
    </source>
</reference>
<name>A0A7X6L2B4_9NOCA</name>
<dbReference type="Pfam" id="PF14063">
    <property type="entry name" value="DUF4254"/>
    <property type="match status" value="1"/>
</dbReference>
<sequence length="142" mass="16121">MSDGLPTRSQLLHACREDAPPPGHPVLLRARTLADLHFRRIRMDRGCRCGADGQRDRLIRDIDRWIEVRLPTARGGAYLHTESFGSVVDRLARLSACAYAAMADDQQWDLWFAWERLAEAAVAYEDLVSELSSGRRRLPSTF</sequence>
<keyword evidence="2" id="KW-1185">Reference proteome</keyword>
<dbReference type="RefSeq" id="WP_062975386.1">
    <property type="nucleotide sequence ID" value="NZ_JAAXOS010000004.1"/>
</dbReference>
<gene>
    <name evidence="1" type="ORF">HGB38_09640</name>
</gene>
<evidence type="ECO:0000313" key="1">
    <source>
        <dbReference type="EMBL" id="NKY26480.1"/>
    </source>
</evidence>
<dbReference type="Proteomes" id="UP000540698">
    <property type="component" value="Unassembled WGS sequence"/>
</dbReference>
<dbReference type="AlphaFoldDB" id="A0A7X6L2B4"/>
<dbReference type="InterPro" id="IPR025350">
    <property type="entry name" value="DUF4254"/>
</dbReference>
<evidence type="ECO:0000313" key="2">
    <source>
        <dbReference type="Proteomes" id="UP000540698"/>
    </source>
</evidence>